<feature type="coiled-coil region" evidence="1">
    <location>
        <begin position="914"/>
        <end position="941"/>
    </location>
</feature>
<keyword evidence="4" id="KW-1185">Reference proteome</keyword>
<feature type="compositionally biased region" description="Basic and acidic residues" evidence="2">
    <location>
        <begin position="127"/>
        <end position="137"/>
    </location>
</feature>
<protein>
    <submittedName>
        <fullName evidence="3">Uncharacterized protein</fullName>
    </submittedName>
</protein>
<gene>
    <name evidence="3" type="ORF">V5O48_002761</name>
</gene>
<feature type="compositionally biased region" description="Polar residues" evidence="2">
    <location>
        <begin position="744"/>
        <end position="755"/>
    </location>
</feature>
<proteinExistence type="predicted"/>
<keyword evidence="1" id="KW-0175">Coiled coil</keyword>
<feature type="coiled-coil region" evidence="1">
    <location>
        <begin position="469"/>
        <end position="511"/>
    </location>
</feature>
<feature type="region of interest" description="Disordered" evidence="2">
    <location>
        <begin position="737"/>
        <end position="761"/>
    </location>
</feature>
<accession>A0ABR3FUS2</accession>
<name>A0ABR3FUS2_9AGAR</name>
<dbReference type="Proteomes" id="UP001465976">
    <property type="component" value="Unassembled WGS sequence"/>
</dbReference>
<feature type="compositionally biased region" description="Low complexity" evidence="2">
    <location>
        <begin position="858"/>
        <end position="868"/>
    </location>
</feature>
<feature type="compositionally biased region" description="Polar residues" evidence="2">
    <location>
        <begin position="960"/>
        <end position="969"/>
    </location>
</feature>
<feature type="region of interest" description="Disordered" evidence="2">
    <location>
        <begin position="556"/>
        <end position="711"/>
    </location>
</feature>
<feature type="region of interest" description="Disordered" evidence="2">
    <location>
        <begin position="25"/>
        <end position="137"/>
    </location>
</feature>
<feature type="compositionally biased region" description="Polar residues" evidence="2">
    <location>
        <begin position="828"/>
        <end position="838"/>
    </location>
</feature>
<feature type="region of interest" description="Disordered" evidence="2">
    <location>
        <begin position="960"/>
        <end position="998"/>
    </location>
</feature>
<sequence length="1033" mass="111544">MPGEGSKSSPIFISDDDEEIQALPRQMASTSFSKPIHHDNSIQGLPPRPVAAAKSRTKTIQNAQNIGNGNLNEATRKRKRKREQSNQSIDATGIPNPTLPVSPHAKNGAQNAQAGSKSKKAKHSHRGRAEARRKAAEELAAAQMLSLPGNPQIAPFNPEHAINYSYSHSFPSYDPEVDPGYSSTIPDSDYHTMDDYMDDEDAYEAQLSSSDWVNSMARAADPPPDSASTAWDYDHPMLWPPPQPYDPGPSQAFMAPLPHPLPLLPSLLPQHGVLLPPPPSIPQPSSSSNHTATIPTTTSKQAMPTATPLKKIIGIPSDRDPDGKRSGFKLTPSTIFQSQSHVTYPHTPNRSNTIIMEQLPKQNRDPAFINSWAEQAAGAAPIFFAVDSSSAKALVEFATNQQARKAWSSPKLGKHLTSLSSGDLKGKPREDLIRVWWYKPPSPELVFTRVELEEGEIEDEQQPAEVVKKESKKERKARLAQVAREEKEKRRETAIHAAAILEEEKRAAKSEPVVPTSLPLLPTITSHLSPVPYPVPFVANPLQSVPWPALGQYYPRPPSGLPQQPPFIIERDHSPLPHQETESETNANAFVSDELASSGVLEDDVMSIDEADFPGVSADHSESEGCQGAGSLDIPSPPLIVADLPDVGSSLSSNAPPSESSSTMVTPRPSEASGTPPCSDSASVGPLSRSVTPPSEPRAMKNAPKAPTYTKRALLARQKELEERITRSKLELLQRAERRKEVSSTDNIARQQQALVSPIPPEEVRPELTLIPAQNTIDVAPATEETSPAKLVRENHLRNLVLASRRQKGSTAGVSRDDALIKAVPASNLSAPSVTPDPSSLGKAVATESPPSVPPPVNSTSSPVSQPSVMRTSLDDLAVSFITETIQTLRPGSGQSVTPLATSQAANYRPMSEAAELAARQKQLETRIAESKRLMDKLVQAKSKQEKDKILASLRELNRSANANGTGSAPQTPGVPEGTGPPPTLAVPGVQSTSTSGKPTQMYQAFNFECFWRPQSMQSGGVLILSDDEDEDE</sequence>
<feature type="compositionally biased region" description="Basic and acidic residues" evidence="2">
    <location>
        <begin position="569"/>
        <end position="581"/>
    </location>
</feature>
<comment type="caution">
    <text evidence="3">The sequence shown here is derived from an EMBL/GenBank/DDBJ whole genome shotgun (WGS) entry which is preliminary data.</text>
</comment>
<feature type="compositionally biased region" description="Acidic residues" evidence="2">
    <location>
        <begin position="601"/>
        <end position="612"/>
    </location>
</feature>
<feature type="compositionally biased region" description="Polar residues" evidence="2">
    <location>
        <begin position="289"/>
        <end position="304"/>
    </location>
</feature>
<feature type="compositionally biased region" description="Low complexity" evidence="2">
    <location>
        <begin position="649"/>
        <end position="662"/>
    </location>
</feature>
<feature type="region of interest" description="Disordered" evidence="2">
    <location>
        <begin position="828"/>
        <end position="868"/>
    </location>
</feature>
<evidence type="ECO:0000313" key="3">
    <source>
        <dbReference type="EMBL" id="KAL0579257.1"/>
    </source>
</evidence>
<evidence type="ECO:0000256" key="1">
    <source>
        <dbReference type="SAM" id="Coils"/>
    </source>
</evidence>
<evidence type="ECO:0000256" key="2">
    <source>
        <dbReference type="SAM" id="MobiDB-lite"/>
    </source>
</evidence>
<reference evidence="3 4" key="1">
    <citation type="submission" date="2024-02" db="EMBL/GenBank/DDBJ databases">
        <title>A draft genome for the cacao thread blight pathogen Marasmius crinis-equi.</title>
        <authorList>
            <person name="Cohen S.P."/>
            <person name="Baruah I.K."/>
            <person name="Amoako-Attah I."/>
            <person name="Bukari Y."/>
            <person name="Meinhardt L.W."/>
            <person name="Bailey B.A."/>
        </authorList>
    </citation>
    <scope>NUCLEOTIDE SEQUENCE [LARGE SCALE GENOMIC DNA]</scope>
    <source>
        <strain evidence="3 4">GH-76</strain>
    </source>
</reference>
<feature type="compositionally biased region" description="Polar residues" evidence="2">
    <location>
        <begin position="672"/>
        <end position="682"/>
    </location>
</feature>
<evidence type="ECO:0000313" key="4">
    <source>
        <dbReference type="Proteomes" id="UP001465976"/>
    </source>
</evidence>
<feature type="compositionally biased region" description="Polar residues" evidence="2">
    <location>
        <begin position="58"/>
        <end position="73"/>
    </location>
</feature>
<dbReference type="EMBL" id="JBAHYK010000066">
    <property type="protein sequence ID" value="KAL0579257.1"/>
    <property type="molecule type" value="Genomic_DNA"/>
</dbReference>
<feature type="compositionally biased region" description="Pro residues" evidence="2">
    <location>
        <begin position="556"/>
        <end position="565"/>
    </location>
</feature>
<organism evidence="3 4">
    <name type="scientific">Marasmius crinis-equi</name>
    <dbReference type="NCBI Taxonomy" id="585013"/>
    <lineage>
        <taxon>Eukaryota</taxon>
        <taxon>Fungi</taxon>
        <taxon>Dikarya</taxon>
        <taxon>Basidiomycota</taxon>
        <taxon>Agaricomycotina</taxon>
        <taxon>Agaricomycetes</taxon>
        <taxon>Agaricomycetidae</taxon>
        <taxon>Agaricales</taxon>
        <taxon>Marasmiineae</taxon>
        <taxon>Marasmiaceae</taxon>
        <taxon>Marasmius</taxon>
    </lineage>
</organism>
<feature type="compositionally biased region" description="Basic residues" evidence="2">
    <location>
        <begin position="117"/>
        <end position="126"/>
    </location>
</feature>
<feature type="region of interest" description="Disordered" evidence="2">
    <location>
        <begin position="274"/>
        <end position="327"/>
    </location>
</feature>